<dbReference type="SUPFAM" id="SSF47413">
    <property type="entry name" value="lambda repressor-like DNA-binding domains"/>
    <property type="match status" value="1"/>
</dbReference>
<dbReference type="PROSITE" id="PS00356">
    <property type="entry name" value="HTH_LACI_1"/>
    <property type="match status" value="1"/>
</dbReference>
<dbReference type="OrthoDB" id="37081at2"/>
<dbReference type="SMART" id="SM00354">
    <property type="entry name" value="HTH_LACI"/>
    <property type="match status" value="1"/>
</dbReference>
<dbReference type="EMBL" id="MWWS01000009">
    <property type="protein sequence ID" value="OZG48719.1"/>
    <property type="molecule type" value="Genomic_DNA"/>
</dbReference>
<dbReference type="PANTHER" id="PTHR30146:SF109">
    <property type="entry name" value="HTH-TYPE TRANSCRIPTIONAL REGULATOR GALS"/>
    <property type="match status" value="1"/>
</dbReference>
<dbReference type="Proteomes" id="UP000216004">
    <property type="component" value="Unassembled WGS sequence"/>
</dbReference>
<gene>
    <name evidence="5" type="ORF">BOCO_1415</name>
</gene>
<dbReference type="InterPro" id="IPR000843">
    <property type="entry name" value="HTH_LacI"/>
</dbReference>
<dbReference type="InterPro" id="IPR010982">
    <property type="entry name" value="Lambda_DNA-bd_dom_sf"/>
</dbReference>
<dbReference type="CDD" id="cd01392">
    <property type="entry name" value="HTH_LacI"/>
    <property type="match status" value="1"/>
</dbReference>
<dbReference type="InterPro" id="IPR028082">
    <property type="entry name" value="Peripla_BP_I"/>
</dbReference>
<name>A0A261EPD9_9BIFI</name>
<evidence type="ECO:0000256" key="1">
    <source>
        <dbReference type="ARBA" id="ARBA00023015"/>
    </source>
</evidence>
<accession>A0A261EPD9</accession>
<dbReference type="RefSeq" id="WP_094723642.1">
    <property type="nucleotide sequence ID" value="NZ_MWWS01000009.1"/>
</dbReference>
<dbReference type="Gene3D" id="3.40.50.2300">
    <property type="match status" value="2"/>
</dbReference>
<sequence>MGYVTIREVARQAGVSTTTVSQVLHDKGRFSPETKKQVCQAAKDLGYIPDLRAQAMRSSKTKMIGLLVPDLRNPYFADLVSSMEAMLYEMGVGALIGSSDEQLDRQDDFIMRILGQRIDGVIAVPQGTVSQGLQTIIERELPLIFVDRRVPGMDTVPYVVSDPRPGLRQALETLKGYGHRKVAYVAHPSLGSFSLDERAEAFSSLAPDYFESDGIRVFSCDESLQSHKDVLGSLQSFGATAVIFGYSPDAISCISLLRGYNVQIGHDCSLISFDDIEVFRLITPQISIISQQVEQIGRKGVKMLLDTIETGQKGQTDPVSIATVFEQRGSVSKCRE</sequence>
<dbReference type="InterPro" id="IPR046335">
    <property type="entry name" value="LacI/GalR-like_sensor"/>
</dbReference>
<protein>
    <submittedName>
        <fullName evidence="5">LacI family transcriptional regulator</fullName>
    </submittedName>
</protein>
<organism evidence="5 6">
    <name type="scientific">Bombiscardovia coagulans</name>
    <dbReference type="NCBI Taxonomy" id="686666"/>
    <lineage>
        <taxon>Bacteria</taxon>
        <taxon>Bacillati</taxon>
        <taxon>Actinomycetota</taxon>
        <taxon>Actinomycetes</taxon>
        <taxon>Bifidobacteriales</taxon>
        <taxon>Bifidobacteriaceae</taxon>
        <taxon>Bombiscardovia</taxon>
    </lineage>
</organism>
<dbReference type="GO" id="GO:0003700">
    <property type="term" value="F:DNA-binding transcription factor activity"/>
    <property type="evidence" value="ECO:0007669"/>
    <property type="project" value="TreeGrafter"/>
</dbReference>
<keyword evidence="6" id="KW-1185">Reference proteome</keyword>
<dbReference type="Pfam" id="PF13377">
    <property type="entry name" value="Peripla_BP_3"/>
    <property type="match status" value="1"/>
</dbReference>
<feature type="domain" description="HTH lacI-type" evidence="4">
    <location>
        <begin position="4"/>
        <end position="58"/>
    </location>
</feature>
<dbReference type="Pfam" id="PF00356">
    <property type="entry name" value="LacI"/>
    <property type="match status" value="1"/>
</dbReference>
<keyword evidence="3" id="KW-0804">Transcription</keyword>
<evidence type="ECO:0000259" key="4">
    <source>
        <dbReference type="PROSITE" id="PS50932"/>
    </source>
</evidence>
<dbReference type="PANTHER" id="PTHR30146">
    <property type="entry name" value="LACI-RELATED TRANSCRIPTIONAL REPRESSOR"/>
    <property type="match status" value="1"/>
</dbReference>
<reference evidence="5 6" key="1">
    <citation type="journal article" date="2017" name="BMC Genomics">
        <title>Comparative genomic and phylogenomic analyses of the Bifidobacteriaceae family.</title>
        <authorList>
            <person name="Lugli G.A."/>
            <person name="Milani C."/>
            <person name="Turroni F."/>
            <person name="Duranti S."/>
            <person name="Mancabelli L."/>
            <person name="Mangifesta M."/>
            <person name="Ferrario C."/>
            <person name="Modesto M."/>
            <person name="Mattarelli P."/>
            <person name="Jiri K."/>
            <person name="van Sinderen D."/>
            <person name="Ventura M."/>
        </authorList>
    </citation>
    <scope>NUCLEOTIDE SEQUENCE [LARGE SCALE GENOMIC DNA]</scope>
    <source>
        <strain evidence="5 6">DSM 22924</strain>
    </source>
</reference>
<keyword evidence="1" id="KW-0805">Transcription regulation</keyword>
<dbReference type="Gene3D" id="1.10.260.40">
    <property type="entry name" value="lambda repressor-like DNA-binding domains"/>
    <property type="match status" value="1"/>
</dbReference>
<dbReference type="PROSITE" id="PS50932">
    <property type="entry name" value="HTH_LACI_2"/>
    <property type="match status" value="1"/>
</dbReference>
<evidence type="ECO:0000256" key="2">
    <source>
        <dbReference type="ARBA" id="ARBA00023125"/>
    </source>
</evidence>
<keyword evidence="2" id="KW-0238">DNA-binding</keyword>
<evidence type="ECO:0000313" key="5">
    <source>
        <dbReference type="EMBL" id="OZG48719.1"/>
    </source>
</evidence>
<comment type="caution">
    <text evidence="5">The sequence shown here is derived from an EMBL/GenBank/DDBJ whole genome shotgun (WGS) entry which is preliminary data.</text>
</comment>
<dbReference type="AlphaFoldDB" id="A0A261EPD9"/>
<dbReference type="GO" id="GO:0000976">
    <property type="term" value="F:transcription cis-regulatory region binding"/>
    <property type="evidence" value="ECO:0007669"/>
    <property type="project" value="TreeGrafter"/>
</dbReference>
<evidence type="ECO:0000313" key="6">
    <source>
        <dbReference type="Proteomes" id="UP000216004"/>
    </source>
</evidence>
<proteinExistence type="predicted"/>
<dbReference type="SUPFAM" id="SSF53822">
    <property type="entry name" value="Periplasmic binding protein-like I"/>
    <property type="match status" value="1"/>
</dbReference>
<evidence type="ECO:0000256" key="3">
    <source>
        <dbReference type="ARBA" id="ARBA00023163"/>
    </source>
</evidence>